<feature type="region of interest" description="Disordered" evidence="1">
    <location>
        <begin position="202"/>
        <end position="229"/>
    </location>
</feature>
<evidence type="ECO:0000313" key="4">
    <source>
        <dbReference type="EMBL" id="CAF3941123.1"/>
    </source>
</evidence>
<dbReference type="Proteomes" id="UP000663860">
    <property type="component" value="Unassembled WGS sequence"/>
</dbReference>
<feature type="region of interest" description="Disordered" evidence="1">
    <location>
        <begin position="110"/>
        <end position="133"/>
    </location>
</feature>
<keyword evidence="2" id="KW-1133">Transmembrane helix</keyword>
<accession>A0A815H7P8</accession>
<feature type="compositionally biased region" description="Polar residues" evidence="1">
    <location>
        <begin position="202"/>
        <end position="220"/>
    </location>
</feature>
<protein>
    <submittedName>
        <fullName evidence="3">Uncharacterized protein</fullName>
    </submittedName>
</protein>
<feature type="region of interest" description="Disordered" evidence="1">
    <location>
        <begin position="355"/>
        <end position="380"/>
    </location>
</feature>
<evidence type="ECO:0000313" key="5">
    <source>
        <dbReference type="Proteomes" id="UP000663860"/>
    </source>
</evidence>
<reference evidence="3" key="1">
    <citation type="submission" date="2021-02" db="EMBL/GenBank/DDBJ databases">
        <authorList>
            <person name="Nowell W R."/>
        </authorList>
    </citation>
    <scope>NUCLEOTIDE SEQUENCE</scope>
</reference>
<feature type="transmembrane region" description="Helical" evidence="2">
    <location>
        <begin position="44"/>
        <end position="69"/>
    </location>
</feature>
<gene>
    <name evidence="3" type="ORF">IZO911_LOCUS36638</name>
    <name evidence="4" type="ORF">KXQ929_LOCUS25042</name>
</gene>
<evidence type="ECO:0000313" key="3">
    <source>
        <dbReference type="EMBL" id="CAF1348525.1"/>
    </source>
</evidence>
<feature type="compositionally biased region" description="Polar residues" evidence="1">
    <location>
        <begin position="122"/>
        <end position="133"/>
    </location>
</feature>
<dbReference type="EMBL" id="CAJNOE010000864">
    <property type="protein sequence ID" value="CAF1348525.1"/>
    <property type="molecule type" value="Genomic_DNA"/>
</dbReference>
<name>A0A815H7P8_9BILA</name>
<comment type="caution">
    <text evidence="3">The sequence shown here is derived from an EMBL/GenBank/DDBJ whole genome shotgun (WGS) entry which is preliminary data.</text>
</comment>
<evidence type="ECO:0000256" key="2">
    <source>
        <dbReference type="SAM" id="Phobius"/>
    </source>
</evidence>
<evidence type="ECO:0000256" key="1">
    <source>
        <dbReference type="SAM" id="MobiDB-lite"/>
    </source>
</evidence>
<organism evidence="3 5">
    <name type="scientific">Adineta steineri</name>
    <dbReference type="NCBI Taxonomy" id="433720"/>
    <lineage>
        <taxon>Eukaryota</taxon>
        <taxon>Metazoa</taxon>
        <taxon>Spiralia</taxon>
        <taxon>Gnathifera</taxon>
        <taxon>Rotifera</taxon>
        <taxon>Eurotatoria</taxon>
        <taxon>Bdelloidea</taxon>
        <taxon>Adinetida</taxon>
        <taxon>Adinetidae</taxon>
        <taxon>Adineta</taxon>
    </lineage>
</organism>
<keyword evidence="2" id="KW-0812">Transmembrane</keyword>
<keyword evidence="2" id="KW-0472">Membrane</keyword>
<proteinExistence type="predicted"/>
<dbReference type="EMBL" id="CAJOBB010002134">
    <property type="protein sequence ID" value="CAF3941123.1"/>
    <property type="molecule type" value="Genomic_DNA"/>
</dbReference>
<sequence length="421" mass="47460">MEQYLNLVWKNYTASLSQNSNENSLDENDDASDLFVNNNLHYNIPFWVGVIVITLLFLSALIATIRYCVYTLCSTQNETEKLTLMPPRSPCISSSAVTTIQRQKRQIPDSISHNLSDDHEILSSSSPEQSHGYQSDISIIPIIRPHTRSHLTSKHSHRTKTDINNHNFASNNKITFSQVSNDFQKKVHDIYVLPVSPALSSTSSTTNIDELTKTGSNTMPIRSRRNLPPTINTHNESIYHGIKNACFTDSPQIKNRTLPWSHTSTLRHIQPPLEPPPLPPSIPQVQFNDNIKSFAVDSNSDTIHLGFNTTEKNQIKKVIPPPVPCRSQKPSVLSIMSEESTKQSDETDLQIIIDSSPQDDSSEHTWPKPPESMSTSEIVSRPSSISYDHLIPTIIMHENSIGNLFHQYRHNEHSILTESET</sequence>
<dbReference type="AlphaFoldDB" id="A0A815H7P8"/>
<dbReference type="Proteomes" id="UP000663868">
    <property type="component" value="Unassembled WGS sequence"/>
</dbReference>